<name>X1U1A6_9ZZZZ</name>
<dbReference type="InterPro" id="IPR001584">
    <property type="entry name" value="Integrase_cat-core"/>
</dbReference>
<accession>X1U1A6</accession>
<reference evidence="2" key="1">
    <citation type="journal article" date="2014" name="Front. Microbiol.">
        <title>High frequency of phylogenetically diverse reductive dehalogenase-homologous genes in deep subseafloor sedimentary metagenomes.</title>
        <authorList>
            <person name="Kawai M."/>
            <person name="Futagami T."/>
            <person name="Toyoda A."/>
            <person name="Takaki Y."/>
            <person name="Nishi S."/>
            <person name="Hori S."/>
            <person name="Arai W."/>
            <person name="Tsubouchi T."/>
            <person name="Morono Y."/>
            <person name="Uchiyama I."/>
            <person name="Ito T."/>
            <person name="Fujiyama A."/>
            <person name="Inagaki F."/>
            <person name="Takami H."/>
        </authorList>
    </citation>
    <scope>NUCLEOTIDE SEQUENCE</scope>
    <source>
        <strain evidence="2">Expedition CK06-06</strain>
    </source>
</reference>
<feature type="domain" description="Integrase catalytic" evidence="1">
    <location>
        <begin position="1"/>
        <end position="173"/>
    </location>
</feature>
<proteinExistence type="predicted"/>
<feature type="non-terminal residue" evidence="2">
    <location>
        <position position="1"/>
    </location>
</feature>
<dbReference type="GO" id="GO:0003676">
    <property type="term" value="F:nucleic acid binding"/>
    <property type="evidence" value="ECO:0007669"/>
    <property type="project" value="InterPro"/>
</dbReference>
<protein>
    <recommendedName>
        <fullName evidence="1">Integrase catalytic domain-containing protein</fullName>
    </recommendedName>
</protein>
<dbReference type="PROSITE" id="PS50994">
    <property type="entry name" value="INTEGRASE"/>
    <property type="match status" value="1"/>
</dbReference>
<evidence type="ECO:0000313" key="2">
    <source>
        <dbReference type="EMBL" id="GAI93605.1"/>
    </source>
</evidence>
<dbReference type="EMBL" id="BARW01016656">
    <property type="protein sequence ID" value="GAI93605.1"/>
    <property type="molecule type" value="Genomic_DNA"/>
</dbReference>
<evidence type="ECO:0000259" key="1">
    <source>
        <dbReference type="PROSITE" id="PS50994"/>
    </source>
</evidence>
<dbReference type="Gene3D" id="3.30.420.10">
    <property type="entry name" value="Ribonuclease H-like superfamily/Ribonuclease H"/>
    <property type="match status" value="1"/>
</dbReference>
<comment type="caution">
    <text evidence="2">The sequence shown here is derived from an EMBL/GenBank/DDBJ whole genome shotgun (WGS) entry which is preliminary data.</text>
</comment>
<sequence>DTKDCIDVPYYVERIWKAGFPRWLYQAKDVRTGVLFSAFAYERTNHNSRLFIDQLFAHLSELGMDLSQVVVQTDNGTEFVCNSPDLSKKSAFEKVIDQAQARLVRIPPRACTYQSDVERANGIIEYELLEVERWSTKSELVAKTTAWEYYFNRIRPNSYQQNRTPYQRMKRAGISSKTAEQACFWTVTILDDPKYKNLNFILPQSVNHVCKLDTGLHNSLCSIWPVPLS</sequence>
<dbReference type="InterPro" id="IPR036397">
    <property type="entry name" value="RNaseH_sf"/>
</dbReference>
<gene>
    <name evidence="2" type="ORF">S12H4_28950</name>
</gene>
<dbReference type="InterPro" id="IPR012337">
    <property type="entry name" value="RNaseH-like_sf"/>
</dbReference>
<dbReference type="AlphaFoldDB" id="X1U1A6"/>
<organism evidence="2">
    <name type="scientific">marine sediment metagenome</name>
    <dbReference type="NCBI Taxonomy" id="412755"/>
    <lineage>
        <taxon>unclassified sequences</taxon>
        <taxon>metagenomes</taxon>
        <taxon>ecological metagenomes</taxon>
    </lineage>
</organism>
<dbReference type="GO" id="GO:0015074">
    <property type="term" value="P:DNA integration"/>
    <property type="evidence" value="ECO:0007669"/>
    <property type="project" value="InterPro"/>
</dbReference>
<dbReference type="SUPFAM" id="SSF53098">
    <property type="entry name" value="Ribonuclease H-like"/>
    <property type="match status" value="1"/>
</dbReference>